<dbReference type="InterPro" id="IPR003738">
    <property type="entry name" value="SRAP"/>
</dbReference>
<comment type="similarity">
    <text evidence="1 8">Belongs to the SOS response-associated peptidase family.</text>
</comment>
<dbReference type="EMBL" id="VWOX01000001">
    <property type="protein sequence ID" value="KAA5546889.1"/>
    <property type="molecule type" value="Genomic_DNA"/>
</dbReference>
<dbReference type="GO" id="GO:0008233">
    <property type="term" value="F:peptidase activity"/>
    <property type="evidence" value="ECO:0007669"/>
    <property type="project" value="UniProtKB-KW"/>
</dbReference>
<evidence type="ECO:0000256" key="6">
    <source>
        <dbReference type="ARBA" id="ARBA00023125"/>
    </source>
</evidence>
<dbReference type="PANTHER" id="PTHR13604">
    <property type="entry name" value="DC12-RELATED"/>
    <property type="match status" value="1"/>
</dbReference>
<evidence type="ECO:0000256" key="8">
    <source>
        <dbReference type="RuleBase" id="RU364100"/>
    </source>
</evidence>
<keyword evidence="5" id="KW-0190">Covalent protein-DNA linkage</keyword>
<dbReference type="GO" id="GO:0006508">
    <property type="term" value="P:proteolysis"/>
    <property type="evidence" value="ECO:0007669"/>
    <property type="project" value="UniProtKB-KW"/>
</dbReference>
<keyword evidence="11" id="KW-1185">Reference proteome</keyword>
<dbReference type="PANTHER" id="PTHR13604:SF0">
    <property type="entry name" value="ABASIC SITE PROCESSING PROTEIN HMCES"/>
    <property type="match status" value="1"/>
</dbReference>
<keyword evidence="4 8" id="KW-0378">Hydrolase</keyword>
<sequence>MIHCRNLTPNPARPIRPGSESFFFFWQPRAVCGRFTLRTPAAAWAQEFLPLWSEEEIAAAATEYAIAARYNIAPTQSISVIHTEAGASAGSRRQWSLFRWGLVPPWADDLAIGNRMINARSETVHEKNSFRKAFVQRRCLIPADGYFEWMKTPDGKQPYLIERASGGMLAMAGLWEQNKRVSSSGHAIRTCTILTTAANETTATIHDRMPVLLEGDQRDAWLDPQQDDPTALRRLLQPASNDLLKYAPVSRLVNRPGNDSPECVQVIDAPQPSPEKPPPKKPSRKPPTKKTPPTAGDGSQATLFD</sequence>
<keyword evidence="7" id="KW-0456">Lyase</keyword>
<dbReference type="Proteomes" id="UP000324479">
    <property type="component" value="Unassembled WGS sequence"/>
</dbReference>
<evidence type="ECO:0000313" key="10">
    <source>
        <dbReference type="EMBL" id="KAA5546889.1"/>
    </source>
</evidence>
<feature type="compositionally biased region" description="Basic residues" evidence="9">
    <location>
        <begin position="279"/>
        <end position="288"/>
    </location>
</feature>
<dbReference type="Pfam" id="PF02586">
    <property type="entry name" value="SRAP"/>
    <property type="match status" value="1"/>
</dbReference>
<organism evidence="10 11">
    <name type="scientific">Roseiconus nitratireducens</name>
    <dbReference type="NCBI Taxonomy" id="2605748"/>
    <lineage>
        <taxon>Bacteria</taxon>
        <taxon>Pseudomonadati</taxon>
        <taxon>Planctomycetota</taxon>
        <taxon>Planctomycetia</taxon>
        <taxon>Pirellulales</taxon>
        <taxon>Pirellulaceae</taxon>
        <taxon>Roseiconus</taxon>
    </lineage>
</organism>
<dbReference type="AlphaFoldDB" id="A0A5M6DKX9"/>
<dbReference type="Gene3D" id="3.90.1680.10">
    <property type="entry name" value="SOS response associated peptidase-like"/>
    <property type="match status" value="1"/>
</dbReference>
<dbReference type="GO" id="GO:0003697">
    <property type="term" value="F:single-stranded DNA binding"/>
    <property type="evidence" value="ECO:0007669"/>
    <property type="project" value="InterPro"/>
</dbReference>
<protein>
    <recommendedName>
        <fullName evidence="8">Abasic site processing protein</fullName>
        <ecNumber evidence="8">3.4.-.-</ecNumber>
    </recommendedName>
</protein>
<dbReference type="InterPro" id="IPR036590">
    <property type="entry name" value="SRAP-like"/>
</dbReference>
<evidence type="ECO:0000256" key="4">
    <source>
        <dbReference type="ARBA" id="ARBA00022801"/>
    </source>
</evidence>
<evidence type="ECO:0000256" key="3">
    <source>
        <dbReference type="ARBA" id="ARBA00022763"/>
    </source>
</evidence>
<evidence type="ECO:0000256" key="7">
    <source>
        <dbReference type="ARBA" id="ARBA00023239"/>
    </source>
</evidence>
<gene>
    <name evidence="10" type="ORF">FYK55_00200</name>
</gene>
<accession>A0A5M6DKX9</accession>
<evidence type="ECO:0000256" key="1">
    <source>
        <dbReference type="ARBA" id="ARBA00008136"/>
    </source>
</evidence>
<keyword evidence="6" id="KW-0238">DNA-binding</keyword>
<keyword evidence="2 8" id="KW-0645">Protease</keyword>
<keyword evidence="3" id="KW-0227">DNA damage</keyword>
<dbReference type="EC" id="3.4.-.-" evidence="8"/>
<evidence type="ECO:0000256" key="2">
    <source>
        <dbReference type="ARBA" id="ARBA00022670"/>
    </source>
</evidence>
<feature type="region of interest" description="Disordered" evidence="9">
    <location>
        <begin position="252"/>
        <end position="305"/>
    </location>
</feature>
<proteinExistence type="inferred from homology"/>
<evidence type="ECO:0000313" key="11">
    <source>
        <dbReference type="Proteomes" id="UP000324479"/>
    </source>
</evidence>
<comment type="caution">
    <text evidence="10">The sequence shown here is derived from an EMBL/GenBank/DDBJ whole genome shotgun (WGS) entry which is preliminary data.</text>
</comment>
<dbReference type="SUPFAM" id="SSF143081">
    <property type="entry name" value="BB1717-like"/>
    <property type="match status" value="1"/>
</dbReference>
<evidence type="ECO:0000256" key="5">
    <source>
        <dbReference type="ARBA" id="ARBA00023124"/>
    </source>
</evidence>
<evidence type="ECO:0000256" key="9">
    <source>
        <dbReference type="SAM" id="MobiDB-lite"/>
    </source>
</evidence>
<name>A0A5M6DKX9_9BACT</name>
<dbReference type="GO" id="GO:0106300">
    <property type="term" value="P:protein-DNA covalent cross-linking repair"/>
    <property type="evidence" value="ECO:0007669"/>
    <property type="project" value="InterPro"/>
</dbReference>
<reference evidence="10 11" key="1">
    <citation type="submission" date="2019-08" db="EMBL/GenBank/DDBJ databases">
        <authorList>
            <person name="Dhanesh K."/>
            <person name="Kumar G."/>
            <person name="Sasikala C."/>
            <person name="Venkata Ramana C."/>
        </authorList>
    </citation>
    <scope>NUCLEOTIDE SEQUENCE [LARGE SCALE GENOMIC DNA]</scope>
    <source>
        <strain evidence="10 11">JC645</strain>
    </source>
</reference>
<dbReference type="GO" id="GO:0016829">
    <property type="term" value="F:lyase activity"/>
    <property type="evidence" value="ECO:0007669"/>
    <property type="project" value="UniProtKB-KW"/>
</dbReference>